<organism evidence="4 5">
    <name type="scientific">Candidatus Magasanikbacteria bacterium RIFCSPHIGHO2_02_FULL_47_14</name>
    <dbReference type="NCBI Taxonomy" id="1798680"/>
    <lineage>
        <taxon>Bacteria</taxon>
        <taxon>Candidatus Magasanikiibacteriota</taxon>
    </lineage>
</organism>
<dbReference type="Proteomes" id="UP000176282">
    <property type="component" value="Unassembled WGS sequence"/>
</dbReference>
<dbReference type="InterPro" id="IPR050832">
    <property type="entry name" value="Bact_Acetyltransf"/>
</dbReference>
<dbReference type="STRING" id="1798680.A3J66_01320"/>
<name>A0A1F6M254_9BACT</name>
<dbReference type="CDD" id="cd04301">
    <property type="entry name" value="NAT_SF"/>
    <property type="match status" value="1"/>
</dbReference>
<dbReference type="InterPro" id="IPR000182">
    <property type="entry name" value="GNAT_dom"/>
</dbReference>
<sequence length="119" mass="13546">MELKKTVEQNSYSVKIQALEGGQVMGWAFLVVNTSDRHKEPWGLLENVYVELEHRGQGVGKALVLSAIEEAKSRGCYKLICTSRDSKPEVHTMYEKLGFQKWGVEFRMDLAESPSLQRD</sequence>
<gene>
    <name evidence="4" type="ORF">A3J66_01320</name>
</gene>
<dbReference type="EMBL" id="MFQB01000046">
    <property type="protein sequence ID" value="OGH65668.1"/>
    <property type="molecule type" value="Genomic_DNA"/>
</dbReference>
<dbReference type="AlphaFoldDB" id="A0A1F6M254"/>
<comment type="caution">
    <text evidence="4">The sequence shown here is derived from an EMBL/GenBank/DDBJ whole genome shotgun (WGS) entry which is preliminary data.</text>
</comment>
<dbReference type="Pfam" id="PF00583">
    <property type="entry name" value="Acetyltransf_1"/>
    <property type="match status" value="1"/>
</dbReference>
<evidence type="ECO:0000313" key="4">
    <source>
        <dbReference type="EMBL" id="OGH65668.1"/>
    </source>
</evidence>
<evidence type="ECO:0000256" key="1">
    <source>
        <dbReference type="ARBA" id="ARBA00022679"/>
    </source>
</evidence>
<reference evidence="4 5" key="1">
    <citation type="journal article" date="2016" name="Nat. Commun.">
        <title>Thousands of microbial genomes shed light on interconnected biogeochemical processes in an aquifer system.</title>
        <authorList>
            <person name="Anantharaman K."/>
            <person name="Brown C.T."/>
            <person name="Hug L.A."/>
            <person name="Sharon I."/>
            <person name="Castelle C.J."/>
            <person name="Probst A.J."/>
            <person name="Thomas B.C."/>
            <person name="Singh A."/>
            <person name="Wilkins M.J."/>
            <person name="Karaoz U."/>
            <person name="Brodie E.L."/>
            <person name="Williams K.H."/>
            <person name="Hubbard S.S."/>
            <person name="Banfield J.F."/>
        </authorList>
    </citation>
    <scope>NUCLEOTIDE SEQUENCE [LARGE SCALE GENOMIC DNA]</scope>
</reference>
<keyword evidence="2" id="KW-0012">Acyltransferase</keyword>
<feature type="domain" description="N-acetyltransferase" evidence="3">
    <location>
        <begin position="1"/>
        <end position="119"/>
    </location>
</feature>
<dbReference type="SUPFAM" id="SSF55729">
    <property type="entry name" value="Acyl-CoA N-acyltransferases (Nat)"/>
    <property type="match status" value="1"/>
</dbReference>
<keyword evidence="1" id="KW-0808">Transferase</keyword>
<dbReference type="GO" id="GO:0016747">
    <property type="term" value="F:acyltransferase activity, transferring groups other than amino-acyl groups"/>
    <property type="evidence" value="ECO:0007669"/>
    <property type="project" value="InterPro"/>
</dbReference>
<evidence type="ECO:0000259" key="3">
    <source>
        <dbReference type="PROSITE" id="PS51186"/>
    </source>
</evidence>
<dbReference type="PANTHER" id="PTHR43877:SF1">
    <property type="entry name" value="ACETYLTRANSFERASE"/>
    <property type="match status" value="1"/>
</dbReference>
<dbReference type="PANTHER" id="PTHR43877">
    <property type="entry name" value="AMINOALKYLPHOSPHONATE N-ACETYLTRANSFERASE-RELATED-RELATED"/>
    <property type="match status" value="1"/>
</dbReference>
<dbReference type="InterPro" id="IPR016181">
    <property type="entry name" value="Acyl_CoA_acyltransferase"/>
</dbReference>
<evidence type="ECO:0000313" key="5">
    <source>
        <dbReference type="Proteomes" id="UP000176282"/>
    </source>
</evidence>
<evidence type="ECO:0000256" key="2">
    <source>
        <dbReference type="ARBA" id="ARBA00023315"/>
    </source>
</evidence>
<dbReference type="PROSITE" id="PS51186">
    <property type="entry name" value="GNAT"/>
    <property type="match status" value="1"/>
</dbReference>
<proteinExistence type="predicted"/>
<protein>
    <recommendedName>
        <fullName evidence="3">N-acetyltransferase domain-containing protein</fullName>
    </recommendedName>
</protein>
<dbReference type="Gene3D" id="3.40.630.30">
    <property type="match status" value="1"/>
</dbReference>
<accession>A0A1F6M254</accession>